<organism evidence="1">
    <name type="scientific">marine sediment metagenome</name>
    <dbReference type="NCBI Taxonomy" id="412755"/>
    <lineage>
        <taxon>unclassified sequences</taxon>
        <taxon>metagenomes</taxon>
        <taxon>ecological metagenomes</taxon>
    </lineage>
</organism>
<accession>X1V2R3</accession>
<dbReference type="EMBL" id="BARW01025576">
    <property type="protein sequence ID" value="GAJ10107.1"/>
    <property type="molecule type" value="Genomic_DNA"/>
</dbReference>
<name>X1V2R3_9ZZZZ</name>
<gene>
    <name evidence="1" type="ORF">S12H4_41893</name>
</gene>
<protein>
    <submittedName>
        <fullName evidence="1">Uncharacterized protein</fullName>
    </submittedName>
</protein>
<reference evidence="1" key="1">
    <citation type="journal article" date="2014" name="Front. Microbiol.">
        <title>High frequency of phylogenetically diverse reductive dehalogenase-homologous genes in deep subseafloor sedimentary metagenomes.</title>
        <authorList>
            <person name="Kawai M."/>
            <person name="Futagami T."/>
            <person name="Toyoda A."/>
            <person name="Takaki Y."/>
            <person name="Nishi S."/>
            <person name="Hori S."/>
            <person name="Arai W."/>
            <person name="Tsubouchi T."/>
            <person name="Morono Y."/>
            <person name="Uchiyama I."/>
            <person name="Ito T."/>
            <person name="Fujiyama A."/>
            <person name="Inagaki F."/>
            <person name="Takami H."/>
        </authorList>
    </citation>
    <scope>NUCLEOTIDE SEQUENCE</scope>
    <source>
        <strain evidence="1">Expedition CK06-06</strain>
    </source>
</reference>
<dbReference type="AlphaFoldDB" id="X1V2R3"/>
<sequence length="261" mass="29041">IQDGLKFKTGDVFAARLKIRKSHNGKRFYNGEYDADGNTGSAGNFATFGARPYSGSQVLTGSYPLPQDPAHNGEFQETFTMYSRPTAFGPAISGRSPTAPDDFFLSGTLDPIEGYNWAYTPPYYNGESWVDFIFRPEAGTTYTLEDILSETKTIYWRADPGVGQNLIKNSGPLATVDRETAPYGGKFINSSSMQLDSSLNLFGVERVPKKRKDKFGNTILDQNELAGKRWVIQPKWETPMLNFANVKDPNDLDLQANITYP</sequence>
<evidence type="ECO:0000313" key="1">
    <source>
        <dbReference type="EMBL" id="GAJ10107.1"/>
    </source>
</evidence>
<feature type="non-terminal residue" evidence="1">
    <location>
        <position position="1"/>
    </location>
</feature>
<proteinExistence type="predicted"/>
<feature type="non-terminal residue" evidence="1">
    <location>
        <position position="261"/>
    </location>
</feature>
<comment type="caution">
    <text evidence="1">The sequence shown here is derived from an EMBL/GenBank/DDBJ whole genome shotgun (WGS) entry which is preliminary data.</text>
</comment>